<dbReference type="OrthoDB" id="8385759at2"/>
<feature type="domain" description="Methyltransferase type 11" evidence="1">
    <location>
        <begin position="55"/>
        <end position="152"/>
    </location>
</feature>
<dbReference type="RefSeq" id="WP_006035827.1">
    <property type="nucleotide sequence ID" value="NZ_AAQJ02000001.1"/>
</dbReference>
<reference evidence="2" key="1">
    <citation type="submission" date="2006-04" db="EMBL/GenBank/DDBJ databases">
        <authorList>
            <person name="Seshadri R."/>
            <person name="Federici B.A."/>
        </authorList>
    </citation>
    <scope>NUCLEOTIDE SEQUENCE [LARGE SCALE GENOMIC DNA]</scope>
</reference>
<dbReference type="eggNOG" id="COG2227">
    <property type="taxonomic scope" value="Bacteria"/>
</dbReference>
<accession>A8PKM9</accession>
<keyword evidence="2" id="KW-0808">Transferase</keyword>
<protein>
    <submittedName>
        <fullName evidence="2">Methyltransferase type 12</fullName>
    </submittedName>
</protein>
<keyword evidence="2" id="KW-0489">Methyltransferase</keyword>
<dbReference type="CDD" id="cd02440">
    <property type="entry name" value="AdoMet_MTases"/>
    <property type="match status" value="1"/>
</dbReference>
<dbReference type="Gene3D" id="3.40.50.150">
    <property type="entry name" value="Vaccinia Virus protein VP39"/>
    <property type="match status" value="1"/>
</dbReference>
<dbReference type="Proteomes" id="UP000054075">
    <property type="component" value="Unassembled WGS sequence"/>
</dbReference>
<dbReference type="InterPro" id="IPR013216">
    <property type="entry name" value="Methyltransf_11"/>
</dbReference>
<proteinExistence type="predicted"/>
<name>A8PKM9_9COXI</name>
<dbReference type="AlphaFoldDB" id="A8PKM9"/>
<evidence type="ECO:0000313" key="3">
    <source>
        <dbReference type="Proteomes" id="UP000054075"/>
    </source>
</evidence>
<dbReference type="InterPro" id="IPR029063">
    <property type="entry name" value="SAM-dependent_MTases_sf"/>
</dbReference>
<reference evidence="2" key="2">
    <citation type="submission" date="2007-10" db="EMBL/GenBank/DDBJ databases">
        <authorList>
            <person name="Myers G.S."/>
        </authorList>
    </citation>
    <scope>NUCLEOTIDE SEQUENCE [LARGE SCALE GENOMIC DNA]</scope>
</reference>
<evidence type="ECO:0000313" key="2">
    <source>
        <dbReference type="EMBL" id="EDP46862.1"/>
    </source>
</evidence>
<dbReference type="EMBL" id="AAQJ02000001">
    <property type="protein sequence ID" value="EDP46862.1"/>
    <property type="molecule type" value="Genomic_DNA"/>
</dbReference>
<sequence>MKFEIKTNQHGWNLRTSVHINSSFYDVEGFLKGKSTLNFPEREFLSDVFRKKLLHLQCHFGLDTLSFSRMGAETVGVDLSSEAINYAKILCKKSNINSQFIIGDVHQLSQYIAANTFDIIYSSYGVICWLYDLDIWAKEIFKVLKKNGEFVLIEFHPILDYVYNGNISGKLQYFSDGQTVCEETTGTYTDRESPIKYSEYRWKHNLADVVSALLNTTMKLEKMKEYPYTPFKLFEDLDINNKFGWSNSSNKNQYPYLYALKFRK</sequence>
<comment type="caution">
    <text evidence="2">The sequence shown here is derived from an EMBL/GenBank/DDBJ whole genome shotgun (WGS) entry which is preliminary data.</text>
</comment>
<dbReference type="Pfam" id="PF08241">
    <property type="entry name" value="Methyltransf_11"/>
    <property type="match status" value="1"/>
</dbReference>
<dbReference type="GO" id="GO:0008168">
    <property type="term" value="F:methyltransferase activity"/>
    <property type="evidence" value="ECO:0007669"/>
    <property type="project" value="UniProtKB-KW"/>
</dbReference>
<gene>
    <name evidence="2" type="ORF">RICGR_0213</name>
</gene>
<keyword evidence="3" id="KW-1185">Reference proteome</keyword>
<organism evidence="2 3">
    <name type="scientific">Rickettsiella grylli</name>
    <dbReference type="NCBI Taxonomy" id="59196"/>
    <lineage>
        <taxon>Bacteria</taxon>
        <taxon>Pseudomonadati</taxon>
        <taxon>Pseudomonadota</taxon>
        <taxon>Gammaproteobacteria</taxon>
        <taxon>Legionellales</taxon>
        <taxon>Coxiellaceae</taxon>
        <taxon>Rickettsiella</taxon>
    </lineage>
</organism>
<dbReference type="SUPFAM" id="SSF53335">
    <property type="entry name" value="S-adenosyl-L-methionine-dependent methyltransferases"/>
    <property type="match status" value="1"/>
</dbReference>
<dbReference type="STRING" id="59196.RICGR_0213"/>
<dbReference type="GO" id="GO:0032259">
    <property type="term" value="P:methylation"/>
    <property type="evidence" value="ECO:0007669"/>
    <property type="project" value="UniProtKB-KW"/>
</dbReference>
<evidence type="ECO:0000259" key="1">
    <source>
        <dbReference type="Pfam" id="PF08241"/>
    </source>
</evidence>